<feature type="non-terminal residue" evidence="1">
    <location>
        <position position="1"/>
    </location>
</feature>
<comment type="caution">
    <text evidence="1">The sequence shown here is derived from an EMBL/GenBank/DDBJ whole genome shotgun (WGS) entry which is preliminary data.</text>
</comment>
<evidence type="ECO:0000313" key="1">
    <source>
        <dbReference type="EMBL" id="MDV7248557.1"/>
    </source>
</evidence>
<accession>A0AAW8ZT05</accession>
<organism evidence="1 2">
    <name type="scientific">Xanthomonas hortorum pv. vitians</name>
    <dbReference type="NCBI Taxonomy" id="83224"/>
    <lineage>
        <taxon>Bacteria</taxon>
        <taxon>Pseudomonadati</taxon>
        <taxon>Pseudomonadota</taxon>
        <taxon>Gammaproteobacteria</taxon>
        <taxon>Lysobacterales</taxon>
        <taxon>Lysobacteraceae</taxon>
        <taxon>Xanthomonas</taxon>
    </lineage>
</organism>
<gene>
    <name evidence="1" type="ORF">R4K57_09080</name>
</gene>
<sequence length="104" mass="11512">AIHTMPRAGFTCSEQFSWLRVGANQEMLCICRNALQRPDDQIGYFGHFGYDRLDVLRFTIDVLGNLGVAGDLPFLRSLSDDQALGQSAIKAIQLIEGRINNVGN</sequence>
<dbReference type="RefSeq" id="WP_317685400.1">
    <property type="nucleotide sequence ID" value="NZ_JAWMQI010000027.1"/>
</dbReference>
<dbReference type="AlphaFoldDB" id="A0AAW8ZT05"/>
<proteinExistence type="predicted"/>
<reference evidence="1 2" key="1">
    <citation type="submission" date="2023-10" db="EMBL/GenBank/DDBJ databases">
        <title>A new tool for lettuce pathogen research.</title>
        <authorList>
            <person name="Horton K.N."/>
            <person name="Cseke L.J."/>
            <person name="Badiwe M."/>
            <person name="Tesfaye D."/>
            <person name="Klein A."/>
            <person name="Su J."/>
            <person name="Potnis N."/>
            <person name="Gassmann W."/>
        </authorList>
    </citation>
    <scope>NUCLEOTIDE SEQUENCE [LARGE SCALE GENOMIC DNA]</scope>
    <source>
        <strain evidence="1 2">JSKH1901</strain>
    </source>
</reference>
<dbReference type="Proteomes" id="UP001187425">
    <property type="component" value="Unassembled WGS sequence"/>
</dbReference>
<evidence type="ECO:0000313" key="2">
    <source>
        <dbReference type="Proteomes" id="UP001187425"/>
    </source>
</evidence>
<protein>
    <submittedName>
        <fullName evidence="1">Uncharacterized protein</fullName>
    </submittedName>
</protein>
<dbReference type="EMBL" id="JAWMQI010000027">
    <property type="protein sequence ID" value="MDV7248557.1"/>
    <property type="molecule type" value="Genomic_DNA"/>
</dbReference>
<name>A0AAW8ZT05_9XANT</name>